<accession>A0ABY5HYK0</accession>
<keyword evidence="2" id="KW-1185">Reference proteome</keyword>
<reference evidence="1" key="1">
    <citation type="submission" date="2022-07" db="EMBL/GenBank/DDBJ databases">
        <title>Faecal culturing of patients with breast cancer.</title>
        <authorList>
            <person name="Teng N.M.Y."/>
            <person name="Kiu R."/>
            <person name="Evans R."/>
            <person name="Baker D.J."/>
            <person name="Zenner C."/>
            <person name="Robinson S.D."/>
            <person name="Hall L.J."/>
        </authorList>
    </citation>
    <scope>NUCLEOTIDE SEQUENCE</scope>
    <source>
        <strain evidence="1">LH1062</strain>
    </source>
</reference>
<sequence>MDCQDTYAFGDGINDLEMFDYCEVGVAMGNAVELLKQKADLVCRSITDQGLERILKILFPQED</sequence>
<dbReference type="InterPro" id="IPR023214">
    <property type="entry name" value="HAD_sf"/>
</dbReference>
<dbReference type="PANTHER" id="PTHR10000">
    <property type="entry name" value="PHOSPHOSERINE PHOSPHATASE"/>
    <property type="match status" value="1"/>
</dbReference>
<proteinExistence type="predicted"/>
<organism evidence="1 2">
    <name type="scientific">Allocoprobacillus halotolerans</name>
    <dbReference type="NCBI Taxonomy" id="2944914"/>
    <lineage>
        <taxon>Bacteria</taxon>
        <taxon>Bacillati</taxon>
        <taxon>Bacillota</taxon>
        <taxon>Erysipelotrichia</taxon>
        <taxon>Erysipelotrichales</taxon>
        <taxon>Erysipelotrichaceae</taxon>
        <taxon>Allocoprobacillus</taxon>
    </lineage>
</organism>
<dbReference type="Pfam" id="PF08282">
    <property type="entry name" value="Hydrolase_3"/>
    <property type="match status" value="1"/>
</dbReference>
<dbReference type="Proteomes" id="UP001060112">
    <property type="component" value="Chromosome"/>
</dbReference>
<evidence type="ECO:0000313" key="2">
    <source>
        <dbReference type="Proteomes" id="UP001060112"/>
    </source>
</evidence>
<dbReference type="InterPro" id="IPR036412">
    <property type="entry name" value="HAD-like_sf"/>
</dbReference>
<dbReference type="RefSeq" id="WP_290137690.1">
    <property type="nucleotide sequence ID" value="NZ_CP101620.1"/>
</dbReference>
<protein>
    <submittedName>
        <fullName evidence="1">HAD hydrolase family protein</fullName>
    </submittedName>
</protein>
<dbReference type="PANTHER" id="PTHR10000:SF25">
    <property type="entry name" value="PHOSPHATASE YKRA-RELATED"/>
    <property type="match status" value="1"/>
</dbReference>
<dbReference type="Gene3D" id="3.40.50.1000">
    <property type="entry name" value="HAD superfamily/HAD-like"/>
    <property type="match status" value="1"/>
</dbReference>
<dbReference type="EMBL" id="CP101620">
    <property type="protein sequence ID" value="UTY37795.1"/>
    <property type="molecule type" value="Genomic_DNA"/>
</dbReference>
<gene>
    <name evidence="1" type="ORF">NMU03_08620</name>
</gene>
<dbReference type="GO" id="GO:0016787">
    <property type="term" value="F:hydrolase activity"/>
    <property type="evidence" value="ECO:0007669"/>
    <property type="project" value="UniProtKB-KW"/>
</dbReference>
<keyword evidence="1" id="KW-0378">Hydrolase</keyword>
<name>A0ABY5HYK0_9FIRM</name>
<dbReference type="SUPFAM" id="SSF56784">
    <property type="entry name" value="HAD-like"/>
    <property type="match status" value="1"/>
</dbReference>
<evidence type="ECO:0000313" key="1">
    <source>
        <dbReference type="EMBL" id="UTY37795.1"/>
    </source>
</evidence>